<evidence type="ECO:0000259" key="2">
    <source>
        <dbReference type="Pfam" id="PF10366"/>
    </source>
</evidence>
<feature type="domain" description="Vacuolar sorting protein 39/Transforming growth factor beta receptor-associated zinc finger" evidence="3">
    <location>
        <begin position="670"/>
        <end position="707"/>
    </location>
</feature>
<dbReference type="GO" id="GO:0016020">
    <property type="term" value="C:membrane"/>
    <property type="evidence" value="ECO:0007669"/>
    <property type="project" value="TreeGrafter"/>
</dbReference>
<dbReference type="STRING" id="307972.A0A2G8LQ39"/>
<dbReference type="OrthoDB" id="10258882at2759"/>
<dbReference type="GO" id="GO:0034058">
    <property type="term" value="P:endosomal vesicle fusion"/>
    <property type="evidence" value="ECO:0007669"/>
    <property type="project" value="TreeGrafter"/>
</dbReference>
<dbReference type="GO" id="GO:0005737">
    <property type="term" value="C:cytoplasm"/>
    <property type="evidence" value="ECO:0007669"/>
    <property type="project" value="TreeGrafter"/>
</dbReference>
<protein>
    <recommendedName>
        <fullName evidence="6">Transforming growth factor-beta receptor-associated protein 1</fullName>
    </recommendedName>
</protein>
<dbReference type="InterPro" id="IPR019453">
    <property type="entry name" value="VPS39/TGFA1_Znf"/>
</dbReference>
<feature type="repeat" description="CHCR" evidence="1">
    <location>
        <begin position="424"/>
        <end position="588"/>
    </location>
</feature>
<dbReference type="InterPro" id="IPR000547">
    <property type="entry name" value="Clathrin_H-chain/VPS_repeat"/>
</dbReference>
<name>A0A2G8LQ39_STIJA</name>
<dbReference type="GO" id="GO:0006914">
    <property type="term" value="P:autophagy"/>
    <property type="evidence" value="ECO:0007669"/>
    <property type="project" value="TreeGrafter"/>
</dbReference>
<dbReference type="AlphaFoldDB" id="A0A2G8LQ39"/>
<evidence type="ECO:0008006" key="6">
    <source>
        <dbReference type="Google" id="ProtNLM"/>
    </source>
</evidence>
<dbReference type="InterPro" id="IPR019452">
    <property type="entry name" value="VPS39/TGF_beta_rcpt-assoc_1"/>
</dbReference>
<dbReference type="PROSITE" id="PS50236">
    <property type="entry name" value="CHCR"/>
    <property type="match status" value="2"/>
</dbReference>
<dbReference type="Proteomes" id="UP000230750">
    <property type="component" value="Unassembled WGS sequence"/>
</dbReference>
<dbReference type="EMBL" id="MRZV01000013">
    <property type="protein sequence ID" value="PIK62386.1"/>
    <property type="molecule type" value="Genomic_DNA"/>
</dbReference>
<proteinExistence type="predicted"/>
<dbReference type="Pfam" id="PF10366">
    <property type="entry name" value="Vps39_1"/>
    <property type="match status" value="1"/>
</dbReference>
<evidence type="ECO:0000313" key="4">
    <source>
        <dbReference type="EMBL" id="PIK62386.1"/>
    </source>
</evidence>
<evidence type="ECO:0000313" key="5">
    <source>
        <dbReference type="Proteomes" id="UP000230750"/>
    </source>
</evidence>
<dbReference type="PANTHER" id="PTHR12894:SF27">
    <property type="entry name" value="TRANSFORMING GROWTH FACTOR-BETA RECEPTOR-ASSOCIATED PROTEIN 1"/>
    <property type="match status" value="1"/>
</dbReference>
<evidence type="ECO:0000259" key="3">
    <source>
        <dbReference type="Pfam" id="PF10367"/>
    </source>
</evidence>
<evidence type="ECO:0000256" key="1">
    <source>
        <dbReference type="PROSITE-ProRule" id="PRU01006"/>
    </source>
</evidence>
<feature type="domain" description="Vacuolar sorting protein 39/Transforming growth factor beta receptor-associated" evidence="2">
    <location>
        <begin position="309"/>
        <end position="410"/>
    </location>
</feature>
<gene>
    <name evidence="4" type="ORF">BSL78_00705</name>
</gene>
<comment type="caution">
    <text evidence="4">The sequence shown here is derived from an EMBL/GenBank/DDBJ whole genome shotgun (WGS) entry which is preliminary data.</text>
</comment>
<dbReference type="InterPro" id="IPR011990">
    <property type="entry name" value="TPR-like_helical_dom_sf"/>
</dbReference>
<feature type="repeat" description="CHCR" evidence="1">
    <location>
        <begin position="262"/>
        <end position="418"/>
    </location>
</feature>
<organism evidence="4 5">
    <name type="scientific">Stichopus japonicus</name>
    <name type="common">Sea cucumber</name>
    <dbReference type="NCBI Taxonomy" id="307972"/>
    <lineage>
        <taxon>Eukaryota</taxon>
        <taxon>Metazoa</taxon>
        <taxon>Echinodermata</taxon>
        <taxon>Eleutherozoa</taxon>
        <taxon>Echinozoa</taxon>
        <taxon>Holothuroidea</taxon>
        <taxon>Aspidochirotacea</taxon>
        <taxon>Aspidochirotida</taxon>
        <taxon>Stichopodidae</taxon>
        <taxon>Apostichopus</taxon>
    </lineage>
</organism>
<reference evidence="4 5" key="1">
    <citation type="journal article" date="2017" name="PLoS Biol.">
        <title>The sea cucumber genome provides insights into morphological evolution and visceral regeneration.</title>
        <authorList>
            <person name="Zhang X."/>
            <person name="Sun L."/>
            <person name="Yuan J."/>
            <person name="Sun Y."/>
            <person name="Gao Y."/>
            <person name="Zhang L."/>
            <person name="Li S."/>
            <person name="Dai H."/>
            <person name="Hamel J.F."/>
            <person name="Liu C."/>
            <person name="Yu Y."/>
            <person name="Liu S."/>
            <person name="Lin W."/>
            <person name="Guo K."/>
            <person name="Jin S."/>
            <person name="Xu P."/>
            <person name="Storey K.B."/>
            <person name="Huan P."/>
            <person name="Zhang T."/>
            <person name="Zhou Y."/>
            <person name="Zhang J."/>
            <person name="Lin C."/>
            <person name="Li X."/>
            <person name="Xing L."/>
            <person name="Huo D."/>
            <person name="Sun M."/>
            <person name="Wang L."/>
            <person name="Mercier A."/>
            <person name="Li F."/>
            <person name="Yang H."/>
            <person name="Xiang J."/>
        </authorList>
    </citation>
    <scope>NUCLEOTIDE SEQUENCE [LARGE SCALE GENOMIC DNA]</scope>
    <source>
        <strain evidence="4">Shaxun</strain>
        <tissue evidence="4">Muscle</tissue>
    </source>
</reference>
<dbReference type="InterPro" id="IPR032914">
    <property type="entry name" value="Vam6/VPS39/TRAP1"/>
</dbReference>
<sequence>MIAACAKKKAVQVYVVTEEKNNIHQRSCNTRVTDDLVDGFCMCVAMETQYILVNYETGDVRDLYPISSPERKPFVSRIGKEFLLPGPGIGVFVTPAAISERPPVKWAEDVNGVGFLYPYVVAMDTEFLTIHSILDQKQKQAIPFQNGCIIGDYEGKLFVASNKDVYGLIPLPVEKQVQALLTDRQVDEALSLAMNFRQAGLSKEKFQKMYTNIQQQGGFIKFGEHKLDEAKELFIRGRLDVRELICLFPDLLPSSSYFSRAVPLLHDYADVNQIVHGDAERLRECKEFLVGFLEEVRDLDASTGYRMEVDTALLKLYAASDPKKLNNFLTIENRCSLAESLEALGSQGCYHAQGILYKLHRDHEKAMNIWMRIQDQELVDSSFPGLDFIVEFLAKLSDHELVWRYVEWCLQKDPELTVKIFTERPEDEPPTERMRPDTIIDYLHAYPTAVIRYLEHLVFQKKLEKETYHTHLAVLYLSEVLKLRENPSTKAETLNLARSKLRHMLQFSNLYRVQVILSKVKETDMYAECAVLYGKLEEHDRALRILVHKLQDYGAAENYCDINSKGRDLTYRKRLFQILLGVYLDPMEGKKDSLLAPAISLLNSQTADFDTVRVLQLIPDSWSVGLVRQFLRHSVETNMHLARTRKIQNSLSRNENLQVKYHMMRQRREPVYLNEERLCQVCNQTFNEPKFVRYPNGVITHTHCARNKTICPITGKLFSIGKEAS</sequence>
<dbReference type="Pfam" id="PF10367">
    <property type="entry name" value="zf-Vps39_C"/>
    <property type="match status" value="1"/>
</dbReference>
<dbReference type="GO" id="GO:0006886">
    <property type="term" value="P:intracellular protein transport"/>
    <property type="evidence" value="ECO:0007669"/>
    <property type="project" value="UniProtKB-UniRule"/>
</dbReference>
<dbReference type="Gene3D" id="1.25.40.10">
    <property type="entry name" value="Tetratricopeptide repeat domain"/>
    <property type="match status" value="2"/>
</dbReference>
<accession>A0A2G8LQ39</accession>
<keyword evidence="5" id="KW-1185">Reference proteome</keyword>
<dbReference type="PANTHER" id="PTHR12894">
    <property type="entry name" value="CNH DOMAIN CONTAINING"/>
    <property type="match status" value="1"/>
</dbReference>